<dbReference type="GO" id="GO:0003677">
    <property type="term" value="F:DNA binding"/>
    <property type="evidence" value="ECO:0007669"/>
    <property type="project" value="UniProtKB-KW"/>
</dbReference>
<feature type="compositionally biased region" description="Basic and acidic residues" evidence="9">
    <location>
        <begin position="301"/>
        <end position="326"/>
    </location>
</feature>
<dbReference type="OrthoDB" id="76676at2759"/>
<dbReference type="GO" id="GO:0005674">
    <property type="term" value="C:transcription factor TFIIF complex"/>
    <property type="evidence" value="ECO:0007669"/>
    <property type="project" value="TreeGrafter"/>
</dbReference>
<dbReference type="InterPro" id="IPR036388">
    <property type="entry name" value="WH-like_DNA-bd_sf"/>
</dbReference>
<evidence type="ECO:0000256" key="8">
    <source>
        <dbReference type="RuleBase" id="RU366044"/>
    </source>
</evidence>
<evidence type="ECO:0000256" key="4">
    <source>
        <dbReference type="ARBA" id="ARBA00023125"/>
    </source>
</evidence>
<comment type="function">
    <text evidence="7 8">TFIIF is a general transcription initiation factor that binds to RNA polymerase II and helps to recruit it to the initiation complex in collaboration with TFIIB. It promotes transcription elongation.</text>
</comment>
<dbReference type="AlphaFoldDB" id="A0A9D4BKU4"/>
<dbReference type="GO" id="GO:0016251">
    <property type="term" value="F:RNA polymerase II general transcription initiation factor activity"/>
    <property type="evidence" value="ECO:0007669"/>
    <property type="project" value="TreeGrafter"/>
</dbReference>
<evidence type="ECO:0000313" key="10">
    <source>
        <dbReference type="EMBL" id="KAH3696923.1"/>
    </source>
</evidence>
<reference evidence="10" key="1">
    <citation type="journal article" date="2019" name="bioRxiv">
        <title>The Genome of the Zebra Mussel, Dreissena polymorpha: A Resource for Invasive Species Research.</title>
        <authorList>
            <person name="McCartney M.A."/>
            <person name="Auch B."/>
            <person name="Kono T."/>
            <person name="Mallez S."/>
            <person name="Zhang Y."/>
            <person name="Obille A."/>
            <person name="Becker A."/>
            <person name="Abrahante J.E."/>
            <person name="Garbe J."/>
            <person name="Badalamenti J.P."/>
            <person name="Herman A."/>
            <person name="Mangelson H."/>
            <person name="Liachko I."/>
            <person name="Sullivan S."/>
            <person name="Sone E.D."/>
            <person name="Koren S."/>
            <person name="Silverstein K.A.T."/>
            <person name="Beckman K.B."/>
            <person name="Gohl D.M."/>
        </authorList>
    </citation>
    <scope>NUCLEOTIDE SEQUENCE</scope>
    <source>
        <strain evidence="10">Duluth1</strain>
        <tissue evidence="10">Whole animal</tissue>
    </source>
</reference>
<keyword evidence="4 8" id="KW-0238">DNA-binding</keyword>
<dbReference type="GO" id="GO:0006367">
    <property type="term" value="P:transcription initiation at RNA polymerase II promoter"/>
    <property type="evidence" value="ECO:0007669"/>
    <property type="project" value="InterPro"/>
</dbReference>
<sequence>MATNVQQVAVSKPGASSGSQGNASEYVVRVPNDPLKKYSMIKFASGTDIDFLKLSHGKVKMERENNLRQYKTIYNLDAMPKFGAGSEYGREQKEEARRKKYGINIKKYNPNDQPWLMKVGDGKDCKRYKGVREGTISENTSYYIFTKCADGAFEAFPIEEWYNFQPVVKYKYLNSEEAEEEFSRRDKTMNLFSIMVRKRIKNEEETEEKPEDKKDKKKDKKSLILTDMEDWMETEDEEEEEEEAEEGAEKKPKKEKKEEKTKRRKNAKINADDEAVEESDEGDFDDRELDYISDSGSESSLDEKAKNDKYDDQGVDQEKGLKKLIDSEEESSEEENKEEDEEDEEEEAEKEAQSKKEKKKKKDSKENNKEAGGESDSSSSSSDSDDSDIDKNEDKFSSVLFMQEKKRSSRPNTPTVEKLEIKTEPKSEGGIKRKIEAEEGGAEKKVRTESPAPSLKTSASSSSISSSGEITEEAIRHYLTRRPMTAKELVQKFKAKKSQMSNEQLTQKIGQLLKKINPGRKYIKGVMYLSLEKTE</sequence>
<keyword evidence="11" id="KW-1185">Reference proteome</keyword>
<evidence type="ECO:0000313" key="11">
    <source>
        <dbReference type="Proteomes" id="UP000828390"/>
    </source>
</evidence>
<dbReference type="InterPro" id="IPR011039">
    <property type="entry name" value="TFIIF_interaction"/>
</dbReference>
<dbReference type="SUPFAM" id="SSF46785">
    <property type="entry name" value="Winged helix' DNA-binding domain"/>
    <property type="match status" value="1"/>
</dbReference>
<proteinExistence type="inferred from homology"/>
<keyword evidence="5 8" id="KW-0804">Transcription</keyword>
<feature type="compositionally biased region" description="Acidic residues" evidence="9">
    <location>
        <begin position="327"/>
        <end position="349"/>
    </location>
</feature>
<feature type="compositionally biased region" description="Low complexity" evidence="9">
    <location>
        <begin position="450"/>
        <end position="467"/>
    </location>
</feature>
<comment type="subcellular location">
    <subcellularLocation>
        <location evidence="1 8">Nucleus</location>
    </subcellularLocation>
</comment>
<dbReference type="PANTHER" id="PTHR13011:SF0">
    <property type="entry name" value="GENERAL TRANSCRIPTION FACTOR IIF SUBUNIT 1"/>
    <property type="match status" value="1"/>
</dbReference>
<dbReference type="Gene3D" id="1.10.10.10">
    <property type="entry name" value="Winged helix-like DNA-binding domain superfamily/Winged helix DNA-binding domain"/>
    <property type="match status" value="1"/>
</dbReference>
<dbReference type="Proteomes" id="UP000828390">
    <property type="component" value="Unassembled WGS sequence"/>
</dbReference>
<keyword evidence="3 8" id="KW-0805">Transcription regulation</keyword>
<feature type="region of interest" description="Disordered" evidence="9">
    <location>
        <begin position="202"/>
        <end position="470"/>
    </location>
</feature>
<dbReference type="InterPro" id="IPR008851">
    <property type="entry name" value="TFIIF-alpha"/>
</dbReference>
<feature type="compositionally biased region" description="Acidic residues" evidence="9">
    <location>
        <begin position="272"/>
        <end position="288"/>
    </location>
</feature>
<feature type="compositionally biased region" description="Basic and acidic residues" evidence="9">
    <location>
        <begin position="417"/>
        <end position="448"/>
    </location>
</feature>
<dbReference type="InterPro" id="IPR036390">
    <property type="entry name" value="WH_DNA-bd_sf"/>
</dbReference>
<comment type="similarity">
    <text evidence="2 8">Belongs to the TFIIF alpha subunit family.</text>
</comment>
<gene>
    <name evidence="10" type="ORF">DPMN_084406</name>
</gene>
<evidence type="ECO:0000256" key="1">
    <source>
        <dbReference type="ARBA" id="ARBA00004123"/>
    </source>
</evidence>
<evidence type="ECO:0000256" key="2">
    <source>
        <dbReference type="ARBA" id="ARBA00005249"/>
    </source>
</evidence>
<evidence type="ECO:0000256" key="7">
    <source>
        <dbReference type="ARBA" id="ARBA00025232"/>
    </source>
</evidence>
<dbReference type="SUPFAM" id="SSF50916">
    <property type="entry name" value="Rap30/74 interaction domains"/>
    <property type="match status" value="1"/>
</dbReference>
<protein>
    <recommendedName>
        <fullName evidence="8">Transcription initiation factor IIF subunit alpha</fullName>
    </recommendedName>
</protein>
<evidence type="ECO:0000256" key="5">
    <source>
        <dbReference type="ARBA" id="ARBA00023163"/>
    </source>
</evidence>
<evidence type="ECO:0000256" key="3">
    <source>
        <dbReference type="ARBA" id="ARBA00023015"/>
    </source>
</evidence>
<keyword evidence="6 8" id="KW-0539">Nucleus</keyword>
<dbReference type="EMBL" id="JAIWYP010000016">
    <property type="protein sequence ID" value="KAH3696923.1"/>
    <property type="molecule type" value="Genomic_DNA"/>
</dbReference>
<dbReference type="GO" id="GO:0032968">
    <property type="term" value="P:positive regulation of transcription elongation by RNA polymerase II"/>
    <property type="evidence" value="ECO:0007669"/>
    <property type="project" value="InterPro"/>
</dbReference>
<reference evidence="10" key="2">
    <citation type="submission" date="2020-11" db="EMBL/GenBank/DDBJ databases">
        <authorList>
            <person name="McCartney M.A."/>
            <person name="Auch B."/>
            <person name="Kono T."/>
            <person name="Mallez S."/>
            <person name="Becker A."/>
            <person name="Gohl D.M."/>
            <person name="Silverstein K.A.T."/>
            <person name="Koren S."/>
            <person name="Bechman K.B."/>
            <person name="Herman A."/>
            <person name="Abrahante J.E."/>
            <person name="Garbe J."/>
        </authorList>
    </citation>
    <scope>NUCLEOTIDE SEQUENCE</scope>
    <source>
        <strain evidence="10">Duluth1</strain>
        <tissue evidence="10">Whole animal</tissue>
    </source>
</reference>
<evidence type="ECO:0000256" key="6">
    <source>
        <dbReference type="ARBA" id="ARBA00023242"/>
    </source>
</evidence>
<comment type="caution">
    <text evidence="10">The sequence shown here is derived from an EMBL/GenBank/DDBJ whole genome shotgun (WGS) entry which is preliminary data.</text>
</comment>
<dbReference type="GO" id="GO:0001096">
    <property type="term" value="F:TFIIF-class transcription factor complex binding"/>
    <property type="evidence" value="ECO:0007669"/>
    <property type="project" value="TreeGrafter"/>
</dbReference>
<name>A0A9D4BKU4_DREPO</name>
<dbReference type="PANTHER" id="PTHR13011">
    <property type="entry name" value="TFIIF-ALPHA"/>
    <property type="match status" value="1"/>
</dbReference>
<feature type="region of interest" description="Disordered" evidence="9">
    <location>
        <begin position="1"/>
        <end position="22"/>
    </location>
</feature>
<accession>A0A9D4BKU4</accession>
<evidence type="ECO:0000256" key="9">
    <source>
        <dbReference type="SAM" id="MobiDB-lite"/>
    </source>
</evidence>
<dbReference type="Pfam" id="PF05793">
    <property type="entry name" value="TFIIF_alpha"/>
    <property type="match status" value="1"/>
</dbReference>
<feature type="compositionally biased region" description="Basic and acidic residues" evidence="9">
    <location>
        <begin position="363"/>
        <end position="372"/>
    </location>
</feature>
<organism evidence="10 11">
    <name type="scientific">Dreissena polymorpha</name>
    <name type="common">Zebra mussel</name>
    <name type="synonym">Mytilus polymorpha</name>
    <dbReference type="NCBI Taxonomy" id="45954"/>
    <lineage>
        <taxon>Eukaryota</taxon>
        <taxon>Metazoa</taxon>
        <taxon>Spiralia</taxon>
        <taxon>Lophotrochozoa</taxon>
        <taxon>Mollusca</taxon>
        <taxon>Bivalvia</taxon>
        <taxon>Autobranchia</taxon>
        <taxon>Heteroconchia</taxon>
        <taxon>Euheterodonta</taxon>
        <taxon>Imparidentia</taxon>
        <taxon>Neoheterodontei</taxon>
        <taxon>Myida</taxon>
        <taxon>Dreissenoidea</taxon>
        <taxon>Dreissenidae</taxon>
        <taxon>Dreissena</taxon>
    </lineage>
</organism>
<feature type="compositionally biased region" description="Acidic residues" evidence="9">
    <location>
        <begin position="227"/>
        <end position="246"/>
    </location>
</feature>
<feature type="compositionally biased region" description="Basic and acidic residues" evidence="9">
    <location>
        <begin position="247"/>
        <end position="261"/>
    </location>
</feature>